<dbReference type="InterPro" id="IPR015424">
    <property type="entry name" value="PyrdxlP-dep_Trfase"/>
</dbReference>
<keyword evidence="3 7" id="KW-0456">Lyase</keyword>
<comment type="cofactor">
    <cofactor evidence="1 7">
        <name>pyridoxal 5'-phosphate</name>
        <dbReference type="ChEBI" id="CHEBI:597326"/>
    </cofactor>
</comment>
<sequence length="565" mass="63899">MTTRSDISIFYAYFYDFEEALDIWREKFNRTTGHLESWQVVCYTFSLIFFVSWLRKILSSEHSIADRLLRSTHSTVRSLPWVRPKFKQIIGLARAHFEEEIHKDDFLREFYKFLPERGLDSKDLQREAREYSTMGQSITPASTMSAEENETLRITQEITAMFLRNGSLKGIRKMEAEIVKMISSMLHAGHGSTGVVTNGNTESILLVLYGARRRAASLAIEHPEVLLPASAHPAFTHVANLLKISIIRVPVDKDDKVDVLRLKRRISSSTALIVVSAPNHSTGTMDDVSRVAKISSQYNVPLHVDSSLGGFLLPFLELADIHYPHIDFRLAGVTSMALDIDGHGKCPQKASALIFRDEAWIKCHTFIDTKNRIGIYTARTLHSFRDPATISSAWATLLSTGRDGYVDSTSMIVETCRKLIELLKEIKEIEILGSPDLCLVSFTTNIVDVYALGEKLIDEDWKLEIGANCLRLPITLELYEKNRIQTFVADLEDAISALLIDTTYASESKTAALHRMIESTMDHWLVEEMLRAKLLAEHSTPAPIERTHLRSISIDGRKMSTIIEK</sequence>
<organism evidence="8 9">
    <name type="scientific">Mesorhabditis belari</name>
    <dbReference type="NCBI Taxonomy" id="2138241"/>
    <lineage>
        <taxon>Eukaryota</taxon>
        <taxon>Metazoa</taxon>
        <taxon>Ecdysozoa</taxon>
        <taxon>Nematoda</taxon>
        <taxon>Chromadorea</taxon>
        <taxon>Rhabditida</taxon>
        <taxon>Rhabditina</taxon>
        <taxon>Rhabditomorpha</taxon>
        <taxon>Rhabditoidea</taxon>
        <taxon>Rhabditidae</taxon>
        <taxon>Mesorhabditinae</taxon>
        <taxon>Mesorhabditis</taxon>
    </lineage>
</organism>
<evidence type="ECO:0000256" key="5">
    <source>
        <dbReference type="ARBA" id="ARBA00038965"/>
    </source>
</evidence>
<dbReference type="Gene3D" id="3.90.1150.10">
    <property type="entry name" value="Aspartate Aminotransferase, domain 1"/>
    <property type="match status" value="1"/>
</dbReference>
<proteinExistence type="inferred from homology"/>
<dbReference type="PANTHER" id="PTHR42735:SF6">
    <property type="entry name" value="SPHINGOSINE-1-PHOSPHATE LYASE 1"/>
    <property type="match status" value="1"/>
</dbReference>
<evidence type="ECO:0000256" key="6">
    <source>
        <dbReference type="ARBA" id="ARBA00042568"/>
    </source>
</evidence>
<accession>A0AAF3F5G3</accession>
<dbReference type="Gene3D" id="3.40.640.10">
    <property type="entry name" value="Type I PLP-dependent aspartate aminotransferase-like (Major domain)"/>
    <property type="match status" value="1"/>
</dbReference>
<dbReference type="SUPFAM" id="SSF53383">
    <property type="entry name" value="PLP-dependent transferases"/>
    <property type="match status" value="1"/>
</dbReference>
<dbReference type="Pfam" id="PF00282">
    <property type="entry name" value="Pyridoxal_deC"/>
    <property type="match status" value="1"/>
</dbReference>
<dbReference type="InterPro" id="IPR002129">
    <property type="entry name" value="PyrdxlP-dep_de-COase"/>
</dbReference>
<evidence type="ECO:0000256" key="2">
    <source>
        <dbReference type="ARBA" id="ARBA00022898"/>
    </source>
</evidence>
<evidence type="ECO:0000256" key="4">
    <source>
        <dbReference type="ARBA" id="ARBA00038302"/>
    </source>
</evidence>
<keyword evidence="8" id="KW-1185">Reference proteome</keyword>
<dbReference type="Proteomes" id="UP000887575">
    <property type="component" value="Unassembled WGS sequence"/>
</dbReference>
<dbReference type="GO" id="GO:0016020">
    <property type="term" value="C:membrane"/>
    <property type="evidence" value="ECO:0007669"/>
    <property type="project" value="GOC"/>
</dbReference>
<reference evidence="9" key="1">
    <citation type="submission" date="2024-02" db="UniProtKB">
        <authorList>
            <consortium name="WormBaseParasite"/>
        </authorList>
    </citation>
    <scope>IDENTIFICATION</scope>
</reference>
<dbReference type="InterPro" id="IPR050477">
    <property type="entry name" value="GrpII_AminoAcid_Decarb"/>
</dbReference>
<name>A0AAF3F5G3_9BILA</name>
<dbReference type="InterPro" id="IPR015421">
    <property type="entry name" value="PyrdxlP-dep_Trfase_major"/>
</dbReference>
<protein>
    <recommendedName>
        <fullName evidence="5">sphinganine-1-phosphate aldolase</fullName>
        <ecNumber evidence="5">4.1.2.27</ecNumber>
    </recommendedName>
    <alternativeName>
        <fullName evidence="6">Sphingosine-1-phosphate aldolase</fullName>
    </alternativeName>
</protein>
<dbReference type="AlphaFoldDB" id="A0AAF3F5G3"/>
<dbReference type="GO" id="GO:0030170">
    <property type="term" value="F:pyridoxal phosphate binding"/>
    <property type="evidence" value="ECO:0007669"/>
    <property type="project" value="InterPro"/>
</dbReference>
<evidence type="ECO:0000256" key="7">
    <source>
        <dbReference type="RuleBase" id="RU000382"/>
    </source>
</evidence>
<evidence type="ECO:0000256" key="1">
    <source>
        <dbReference type="ARBA" id="ARBA00001933"/>
    </source>
</evidence>
<comment type="similarity">
    <text evidence="4">Belongs to the group II decarboxylase family. Sphingosine-1-phosphate lyase subfamily.</text>
</comment>
<evidence type="ECO:0000256" key="3">
    <source>
        <dbReference type="ARBA" id="ARBA00023239"/>
    </source>
</evidence>
<dbReference type="WBParaSite" id="MBELARI_LOCUS20898">
    <property type="protein sequence ID" value="MBELARI_LOCUS20898"/>
    <property type="gene ID" value="MBELARI_LOCUS20898"/>
</dbReference>
<dbReference type="Gene3D" id="6.10.140.2150">
    <property type="match status" value="1"/>
</dbReference>
<dbReference type="EC" id="4.1.2.27" evidence="5"/>
<evidence type="ECO:0000313" key="8">
    <source>
        <dbReference type="Proteomes" id="UP000887575"/>
    </source>
</evidence>
<keyword evidence="2 7" id="KW-0663">Pyridoxal phosphate</keyword>
<dbReference type="GO" id="GO:0030149">
    <property type="term" value="P:sphingolipid catabolic process"/>
    <property type="evidence" value="ECO:0007669"/>
    <property type="project" value="TreeGrafter"/>
</dbReference>
<dbReference type="PANTHER" id="PTHR42735">
    <property type="match status" value="1"/>
</dbReference>
<dbReference type="InterPro" id="IPR015422">
    <property type="entry name" value="PyrdxlP-dep_Trfase_small"/>
</dbReference>
<evidence type="ECO:0000313" key="9">
    <source>
        <dbReference type="WBParaSite" id="MBELARI_LOCUS20898"/>
    </source>
</evidence>
<dbReference type="GO" id="GO:0019752">
    <property type="term" value="P:carboxylic acid metabolic process"/>
    <property type="evidence" value="ECO:0007669"/>
    <property type="project" value="InterPro"/>
</dbReference>
<dbReference type="GO" id="GO:0008117">
    <property type="term" value="F:sphinganine-1-phosphate aldolase activity"/>
    <property type="evidence" value="ECO:0007669"/>
    <property type="project" value="UniProtKB-EC"/>
</dbReference>
<dbReference type="GO" id="GO:0005783">
    <property type="term" value="C:endoplasmic reticulum"/>
    <property type="evidence" value="ECO:0007669"/>
    <property type="project" value="TreeGrafter"/>
</dbReference>